<dbReference type="EMBL" id="JBBKZU010000004">
    <property type="protein sequence ID" value="MEJ8811688.1"/>
    <property type="molecule type" value="Genomic_DNA"/>
</dbReference>
<comment type="similarity">
    <text evidence="1">Belongs to the LysR transcriptional regulatory family.</text>
</comment>
<dbReference type="Pfam" id="PF00126">
    <property type="entry name" value="HTH_1"/>
    <property type="match status" value="1"/>
</dbReference>
<reference evidence="6 7" key="1">
    <citation type="submission" date="2024-03" db="EMBL/GenBank/DDBJ databases">
        <title>Novel species of the genus Variovorax.</title>
        <authorList>
            <person name="Liu Q."/>
            <person name="Xin Y.-H."/>
        </authorList>
    </citation>
    <scope>NUCLEOTIDE SEQUENCE [LARGE SCALE GENOMIC DNA]</scope>
    <source>
        <strain evidence="6 7">KACC 18899</strain>
    </source>
</reference>
<keyword evidence="4" id="KW-0804">Transcription</keyword>
<proteinExistence type="inferred from homology"/>
<keyword evidence="2" id="KW-0805">Transcription regulation</keyword>
<evidence type="ECO:0000256" key="2">
    <source>
        <dbReference type="ARBA" id="ARBA00023015"/>
    </source>
</evidence>
<gene>
    <name evidence="6" type="ORF">WKW77_11475</name>
</gene>
<dbReference type="Gene3D" id="1.10.10.10">
    <property type="entry name" value="Winged helix-like DNA-binding domain superfamily/Winged helix DNA-binding domain"/>
    <property type="match status" value="1"/>
</dbReference>
<keyword evidence="3" id="KW-0238">DNA-binding</keyword>
<dbReference type="PANTHER" id="PTHR30537:SF3">
    <property type="entry name" value="TRANSCRIPTIONAL REGULATORY PROTEIN"/>
    <property type="match status" value="1"/>
</dbReference>
<dbReference type="RefSeq" id="WP_340356961.1">
    <property type="nucleotide sequence ID" value="NZ_JBBKZU010000004.1"/>
</dbReference>
<dbReference type="Proteomes" id="UP001365846">
    <property type="component" value="Unassembled WGS sequence"/>
</dbReference>
<dbReference type="PROSITE" id="PS50931">
    <property type="entry name" value="HTH_LYSR"/>
    <property type="match status" value="1"/>
</dbReference>
<evidence type="ECO:0000256" key="4">
    <source>
        <dbReference type="ARBA" id="ARBA00023163"/>
    </source>
</evidence>
<dbReference type="InterPro" id="IPR005119">
    <property type="entry name" value="LysR_subst-bd"/>
</dbReference>
<accession>A0ABU8VDD9</accession>
<name>A0ABU8VDD9_9BURK</name>
<evidence type="ECO:0000313" key="6">
    <source>
        <dbReference type="EMBL" id="MEJ8811688.1"/>
    </source>
</evidence>
<evidence type="ECO:0000256" key="3">
    <source>
        <dbReference type="ARBA" id="ARBA00023125"/>
    </source>
</evidence>
<dbReference type="PANTHER" id="PTHR30537">
    <property type="entry name" value="HTH-TYPE TRANSCRIPTIONAL REGULATOR"/>
    <property type="match status" value="1"/>
</dbReference>
<evidence type="ECO:0000313" key="7">
    <source>
        <dbReference type="Proteomes" id="UP001365846"/>
    </source>
</evidence>
<keyword evidence="7" id="KW-1185">Reference proteome</keyword>
<dbReference type="InterPro" id="IPR000847">
    <property type="entry name" value="LysR_HTH_N"/>
</dbReference>
<comment type="caution">
    <text evidence="6">The sequence shown here is derived from an EMBL/GenBank/DDBJ whole genome shotgun (WGS) entry which is preliminary data.</text>
</comment>
<sequence length="302" mass="32508">MNLDPLDWESQRAFLAVLREGSLSAAARVMGVAQPTVRRRLDALERSIGVALFTRSPSGLTPTDAARDLRAHAEAMAAAADAFARAASADTGAASGTVRITASDVVGAEVLPSILAGLQRKHPGLAFELSLTNRNEDLLRHEADIAVRMAQPTQAALVATRVGTVELGFFARADYLKRHGTPKRLDDLARFALIGPDRETGVLRWFRDLGIDLKRSMFSCRTDNQIAQLGAIRAGLGIGVCQKALAARDPRLVPVLPRAFSHGLDTWVSMHEDLRRMGRVRVTFAHLVAALSAYYGKAAPGA</sequence>
<organism evidence="6 7">
    <name type="scientific">Variovorax ureilyticus</name>
    <dbReference type="NCBI Taxonomy" id="1836198"/>
    <lineage>
        <taxon>Bacteria</taxon>
        <taxon>Pseudomonadati</taxon>
        <taxon>Pseudomonadota</taxon>
        <taxon>Betaproteobacteria</taxon>
        <taxon>Burkholderiales</taxon>
        <taxon>Comamonadaceae</taxon>
        <taxon>Variovorax</taxon>
    </lineage>
</organism>
<dbReference type="InterPro" id="IPR058163">
    <property type="entry name" value="LysR-type_TF_proteobact-type"/>
</dbReference>
<dbReference type="SUPFAM" id="SSF46785">
    <property type="entry name" value="Winged helix' DNA-binding domain"/>
    <property type="match status" value="1"/>
</dbReference>
<dbReference type="InterPro" id="IPR036388">
    <property type="entry name" value="WH-like_DNA-bd_sf"/>
</dbReference>
<dbReference type="InterPro" id="IPR036390">
    <property type="entry name" value="WH_DNA-bd_sf"/>
</dbReference>
<evidence type="ECO:0000259" key="5">
    <source>
        <dbReference type="PROSITE" id="PS50931"/>
    </source>
</evidence>
<dbReference type="PRINTS" id="PR00039">
    <property type="entry name" value="HTHLYSR"/>
</dbReference>
<dbReference type="Pfam" id="PF03466">
    <property type="entry name" value="LysR_substrate"/>
    <property type="match status" value="1"/>
</dbReference>
<protein>
    <submittedName>
        <fullName evidence="6">LysR family transcriptional regulator</fullName>
    </submittedName>
</protein>
<evidence type="ECO:0000256" key="1">
    <source>
        <dbReference type="ARBA" id="ARBA00009437"/>
    </source>
</evidence>
<dbReference type="SUPFAM" id="SSF53850">
    <property type="entry name" value="Periplasmic binding protein-like II"/>
    <property type="match status" value="1"/>
</dbReference>
<feature type="domain" description="HTH lysR-type" evidence="5">
    <location>
        <begin position="1"/>
        <end position="63"/>
    </location>
</feature>
<dbReference type="Gene3D" id="3.40.190.290">
    <property type="match status" value="1"/>
</dbReference>